<feature type="region of interest" description="Disordered" evidence="9">
    <location>
        <begin position="132"/>
        <end position="158"/>
    </location>
</feature>
<dbReference type="GO" id="GO:0043015">
    <property type="term" value="F:gamma-tubulin binding"/>
    <property type="evidence" value="ECO:0007669"/>
    <property type="project" value="InterPro"/>
</dbReference>
<dbReference type="InterPro" id="IPR007259">
    <property type="entry name" value="GCP"/>
</dbReference>
<reference evidence="12 13" key="1">
    <citation type="submission" date="2024-03" db="EMBL/GenBank/DDBJ databases">
        <title>The genome assembly and annotation of the cricket Gryllus longicercus Weissman &amp; Gray.</title>
        <authorList>
            <person name="Szrajer S."/>
            <person name="Gray D."/>
            <person name="Ylla G."/>
        </authorList>
    </citation>
    <scope>NUCLEOTIDE SEQUENCE [LARGE SCALE GENOMIC DNA]</scope>
    <source>
        <strain evidence="12">DAG 2021-001</strain>
        <tissue evidence="12">Whole body minus gut</tissue>
    </source>
</reference>
<comment type="subcellular location">
    <subcellularLocation>
        <location evidence="1">Cytoplasm</location>
        <location evidence="1">Cytoskeleton</location>
        <location evidence="1">Microtubule organizing center</location>
        <location evidence="1">Centrosome</location>
    </subcellularLocation>
</comment>
<dbReference type="PANTHER" id="PTHR19302:SF13">
    <property type="entry name" value="GAMMA-TUBULIN COMPLEX COMPONENT 2"/>
    <property type="match status" value="1"/>
</dbReference>
<evidence type="ECO:0000256" key="1">
    <source>
        <dbReference type="ARBA" id="ARBA00004300"/>
    </source>
</evidence>
<evidence type="ECO:0000256" key="9">
    <source>
        <dbReference type="SAM" id="MobiDB-lite"/>
    </source>
</evidence>
<evidence type="ECO:0000256" key="6">
    <source>
        <dbReference type="ARBA" id="ARBA00093403"/>
    </source>
</evidence>
<dbReference type="GO" id="GO:0031122">
    <property type="term" value="P:cytoplasmic microtubule organization"/>
    <property type="evidence" value="ECO:0007669"/>
    <property type="project" value="TreeGrafter"/>
</dbReference>
<keyword evidence="4 8" id="KW-0493">Microtubule</keyword>
<comment type="function">
    <text evidence="6">Component of the gamma-tubulin ring complex (gTuRC) which mediates microtubule nucleation. The gTuRC regulates the minus-end nucleation of alpha-beta tubulin heterodimers that grow into microtubule protafilaments, a critical step in centrosome duplication and spindle formation. Plays a role in neuronal migration.</text>
</comment>
<evidence type="ECO:0000256" key="8">
    <source>
        <dbReference type="RuleBase" id="RU363050"/>
    </source>
</evidence>
<evidence type="ECO:0000259" key="10">
    <source>
        <dbReference type="Pfam" id="PF04130"/>
    </source>
</evidence>
<dbReference type="Proteomes" id="UP001378592">
    <property type="component" value="Unassembled WGS sequence"/>
</dbReference>
<protein>
    <recommendedName>
        <fullName evidence="8">Gamma-tubulin complex component</fullName>
    </recommendedName>
</protein>
<evidence type="ECO:0000256" key="7">
    <source>
        <dbReference type="ARBA" id="ARBA00093572"/>
    </source>
</evidence>
<dbReference type="GO" id="GO:0051225">
    <property type="term" value="P:spindle assembly"/>
    <property type="evidence" value="ECO:0007669"/>
    <property type="project" value="TreeGrafter"/>
</dbReference>
<dbReference type="GO" id="GO:0005813">
    <property type="term" value="C:centrosome"/>
    <property type="evidence" value="ECO:0007669"/>
    <property type="project" value="UniProtKB-SubCell"/>
</dbReference>
<comment type="subunit">
    <text evidence="7">Component of the gamma-tubulin ring complex (gTuRC) consisting of TUBGCP2, TUBGCP3, TUBGCP4, TUBGCP5 and TUBGCP6 and gamma-tubulin TUBG1 or TUBG2. TUBGCP2, TUBGCP3, TUBGCP4, TUBGCP5 and TUBGCP6 assemble in a 5:5:2:1:1 stoichiometry; each is associated with a gamma-tubulin, thereby arranging 14 gamma-tubulins in a helical manner. Gamma-tubulin at the first position is blocked by TUBGCP3 at the last position, allowing 13 protafilaments to grow into a microtubule. The gTuRC (via TUBGCP3 and TUBGCP6) interacts with ACTB and MZT1; the interactions form a luminal bridge that stabilizes the initial structure during complex assembly. The gTuRC (via TUBGCP2) interacts with MZT2A/MZT2B and CDK5RAP2 (via CM1 motif); the interactions play a role in gTuRC activation. Interacts with ATF5; the ATF5:PCNT:polyglutamylated tubulin (PGT) tripartite unites the mother centriole and the pericentriolar material (PCM) in the centrosome.</text>
</comment>
<proteinExistence type="inferred from homology"/>
<evidence type="ECO:0000259" key="11">
    <source>
        <dbReference type="Pfam" id="PF17681"/>
    </source>
</evidence>
<evidence type="ECO:0000313" key="12">
    <source>
        <dbReference type="EMBL" id="KAK7794542.1"/>
    </source>
</evidence>
<dbReference type="GO" id="GO:0051011">
    <property type="term" value="F:microtubule minus-end binding"/>
    <property type="evidence" value="ECO:0007669"/>
    <property type="project" value="TreeGrafter"/>
</dbReference>
<dbReference type="InterPro" id="IPR040457">
    <property type="entry name" value="GCP_C"/>
</dbReference>
<feature type="domain" description="Gamma tubulin complex component C-terminal" evidence="10">
    <location>
        <begin position="486"/>
        <end position="813"/>
    </location>
</feature>
<dbReference type="GO" id="GO:0007020">
    <property type="term" value="P:microtubule nucleation"/>
    <property type="evidence" value="ECO:0007669"/>
    <property type="project" value="InterPro"/>
</dbReference>
<dbReference type="FunFam" id="1.20.120.1900:FF:000002">
    <property type="entry name" value="Gamma-tubulin complex component"/>
    <property type="match status" value="1"/>
</dbReference>
<name>A0AAN9Z381_9ORTH</name>
<feature type="domain" description="Gamma tubulin complex component protein N-terminal" evidence="11">
    <location>
        <begin position="194"/>
        <end position="483"/>
    </location>
</feature>
<dbReference type="GO" id="GO:0005874">
    <property type="term" value="C:microtubule"/>
    <property type="evidence" value="ECO:0007669"/>
    <property type="project" value="UniProtKB-KW"/>
</dbReference>
<keyword evidence="13" id="KW-1185">Reference proteome</keyword>
<evidence type="ECO:0000256" key="3">
    <source>
        <dbReference type="ARBA" id="ARBA00022490"/>
    </source>
</evidence>
<evidence type="ECO:0000256" key="2">
    <source>
        <dbReference type="ARBA" id="ARBA00010337"/>
    </source>
</evidence>
<sequence length="830" mass="96400">MSKYKIEALTGHLIEALDSKDSPELYVEDFHQSVLKYNPSGQTVTSQKYLSQLTKLSPNPQQFTAKYDELKERNVDHLQHFVQLLSLIAEDKKLKHFLHKNAKKTNESKPTENMRMIDVPRVVNKLKQVAKYSKENEDKDRKKKTQDSAVSIFKPIRPTPTPDMSLDFSTNLFIEPFPPNLGPVPTCSQEGILIEDLLCCLEGVEGNYIVPKPLSEKYGQRHFIISDAIDPALEKLLLNILPVASDYSMVVRFIEEHRHFDCGQVNHALAAAMLTLVKDYRVFVTQLESLSHKNFFSLSKMNYYLQPMKLLMDILAKIASAVGKSGARGGKVLSLLHEQTAMCMGNTKSQELCLYLTQKACVPYMEMLEKWLYKGVIYDPHHEFLVEDNEVHYEDAPRIYSADYWEKRYNVSRERIPVFLERMADMILRTGKYLNVIQQCGKNVKPPKAEPLVYAITERQYVEVIETAYSFASKTLLQLVMEENDLMGRLRSVKHYFLLDQGDFIVQFMDSCESELCKNIDDLVPTRLETLLELALRTSAANQDPYKEEISMELLPYDLIFQMCKILKINDTESYKRLQCDKKDLTGLLAFSFNYQVKWPVSLILNFNAIACYQIIFRHLFYCKHIERLLCRVWLKNKLAKTFSLQSSQMYVSAFALRQRMLNYVQNLEYYTMVEVIEPNWVSFLNKMNKVNNIDDVLVCHSDFLDSCLKDSMLTNPDLLQNVYYLLDICMEFYEFIQVADSSKLSDSSIGRSYIRKRIINETDKFEEAIAKLDQSFTETLVQLVEQIMLFKSDNNNDKLLNLVYRLDFNRFYNVAVKEPYTRGEEETSG</sequence>
<comment type="similarity">
    <text evidence="2 8">Belongs to the TUBGCP family.</text>
</comment>
<evidence type="ECO:0000313" key="13">
    <source>
        <dbReference type="Proteomes" id="UP001378592"/>
    </source>
</evidence>
<evidence type="ECO:0000256" key="5">
    <source>
        <dbReference type="ARBA" id="ARBA00023212"/>
    </source>
</evidence>
<evidence type="ECO:0000256" key="4">
    <source>
        <dbReference type="ARBA" id="ARBA00022701"/>
    </source>
</evidence>
<dbReference type="GO" id="GO:0000922">
    <property type="term" value="C:spindle pole"/>
    <property type="evidence" value="ECO:0007669"/>
    <property type="project" value="InterPro"/>
</dbReference>
<dbReference type="InterPro" id="IPR041470">
    <property type="entry name" value="GCP_N"/>
</dbReference>
<organism evidence="12 13">
    <name type="scientific">Gryllus longicercus</name>
    <dbReference type="NCBI Taxonomy" id="2509291"/>
    <lineage>
        <taxon>Eukaryota</taxon>
        <taxon>Metazoa</taxon>
        <taxon>Ecdysozoa</taxon>
        <taxon>Arthropoda</taxon>
        <taxon>Hexapoda</taxon>
        <taxon>Insecta</taxon>
        <taxon>Pterygota</taxon>
        <taxon>Neoptera</taxon>
        <taxon>Polyneoptera</taxon>
        <taxon>Orthoptera</taxon>
        <taxon>Ensifera</taxon>
        <taxon>Gryllidea</taxon>
        <taxon>Grylloidea</taxon>
        <taxon>Gryllidae</taxon>
        <taxon>Gryllinae</taxon>
        <taxon>Gryllus</taxon>
    </lineage>
</organism>
<dbReference type="Pfam" id="PF17681">
    <property type="entry name" value="GCP_N_terminal"/>
    <property type="match status" value="1"/>
</dbReference>
<dbReference type="InterPro" id="IPR042241">
    <property type="entry name" value="GCP_C_sf"/>
</dbReference>
<keyword evidence="3 8" id="KW-0963">Cytoplasm</keyword>
<gene>
    <name evidence="12" type="ORF">R5R35_009664</name>
</gene>
<accession>A0AAN9Z381</accession>
<dbReference type="GO" id="GO:0051321">
    <property type="term" value="P:meiotic cell cycle"/>
    <property type="evidence" value="ECO:0007669"/>
    <property type="project" value="TreeGrafter"/>
</dbReference>
<dbReference type="PANTHER" id="PTHR19302">
    <property type="entry name" value="GAMMA TUBULIN COMPLEX PROTEIN"/>
    <property type="match status" value="1"/>
</dbReference>
<dbReference type="AlphaFoldDB" id="A0AAN9Z381"/>
<dbReference type="GO" id="GO:0000930">
    <property type="term" value="C:gamma-tubulin complex"/>
    <property type="evidence" value="ECO:0007669"/>
    <property type="project" value="TreeGrafter"/>
</dbReference>
<comment type="caution">
    <text evidence="12">The sequence shown here is derived from an EMBL/GenBank/DDBJ whole genome shotgun (WGS) entry which is preliminary data.</text>
</comment>
<dbReference type="GO" id="GO:0000278">
    <property type="term" value="P:mitotic cell cycle"/>
    <property type="evidence" value="ECO:0007669"/>
    <property type="project" value="TreeGrafter"/>
</dbReference>
<dbReference type="Pfam" id="PF04130">
    <property type="entry name" value="GCP_C_terminal"/>
    <property type="match status" value="1"/>
</dbReference>
<keyword evidence="5 8" id="KW-0206">Cytoskeleton</keyword>
<dbReference type="Gene3D" id="1.20.120.1900">
    <property type="entry name" value="Gamma-tubulin complex, C-terminal domain"/>
    <property type="match status" value="1"/>
</dbReference>
<dbReference type="EMBL" id="JAZDUA010000330">
    <property type="protein sequence ID" value="KAK7794542.1"/>
    <property type="molecule type" value="Genomic_DNA"/>
</dbReference>